<evidence type="ECO:0000256" key="3">
    <source>
        <dbReference type="ARBA" id="ARBA00023082"/>
    </source>
</evidence>
<accession>A0A1M6UDI6</accession>
<dbReference type="InterPro" id="IPR014284">
    <property type="entry name" value="RNA_pol_sigma-70_dom"/>
</dbReference>
<dbReference type="GO" id="GO:0006352">
    <property type="term" value="P:DNA-templated transcription initiation"/>
    <property type="evidence" value="ECO:0007669"/>
    <property type="project" value="InterPro"/>
</dbReference>
<dbReference type="NCBIfam" id="TIGR02937">
    <property type="entry name" value="sigma70-ECF"/>
    <property type="match status" value="1"/>
</dbReference>
<dbReference type="InterPro" id="IPR013249">
    <property type="entry name" value="RNA_pol_sigma70_r4_t2"/>
</dbReference>
<dbReference type="SUPFAM" id="SSF88659">
    <property type="entry name" value="Sigma3 and sigma4 domains of RNA polymerase sigma factors"/>
    <property type="match status" value="1"/>
</dbReference>
<comment type="similarity">
    <text evidence="1">Belongs to the sigma-70 factor family. ECF subfamily.</text>
</comment>
<dbReference type="SUPFAM" id="SSF88946">
    <property type="entry name" value="Sigma2 domain of RNA polymerase sigma factors"/>
    <property type="match status" value="1"/>
</dbReference>
<dbReference type="RefSeq" id="WP_073089591.1">
    <property type="nucleotide sequence ID" value="NZ_FRBC01000012.1"/>
</dbReference>
<dbReference type="PANTHER" id="PTHR43133:SF8">
    <property type="entry name" value="RNA POLYMERASE SIGMA FACTOR HI_1459-RELATED"/>
    <property type="match status" value="1"/>
</dbReference>
<sequence length="186" mass="21380">MAECVSVRDTLYWNRVAEAAVTQEKAFAQLYDAFFPVIYRRLLAKSCNIELTEEAVSRAFVKMYEHLGAFDAGKASFATWLVCIADNEMKMLYRGKSYARAEDWPEDFQPPAPAEEEPENCALRREKQAELKAALTQLPMKEQQILQMTYWLDMSAVQIGEALSMTPDAVWKNLSRARKKLLEILR</sequence>
<dbReference type="InterPro" id="IPR013324">
    <property type="entry name" value="RNA_pol_sigma_r3/r4-like"/>
</dbReference>
<dbReference type="Pfam" id="PF04542">
    <property type="entry name" value="Sigma70_r2"/>
    <property type="match status" value="1"/>
</dbReference>
<keyword evidence="2" id="KW-0805">Transcription regulation</keyword>
<dbReference type="AlphaFoldDB" id="A0A1M6UDI6"/>
<dbReference type="Proteomes" id="UP000184263">
    <property type="component" value="Unassembled WGS sequence"/>
</dbReference>
<evidence type="ECO:0000256" key="2">
    <source>
        <dbReference type="ARBA" id="ARBA00023015"/>
    </source>
</evidence>
<dbReference type="EMBL" id="FRBC01000012">
    <property type="protein sequence ID" value="SHK67239.1"/>
    <property type="molecule type" value="Genomic_DNA"/>
</dbReference>
<dbReference type="InterPro" id="IPR013325">
    <property type="entry name" value="RNA_pol_sigma_r2"/>
</dbReference>
<feature type="domain" description="RNA polymerase sigma factor 70 region 4 type 2" evidence="7">
    <location>
        <begin position="130"/>
        <end position="181"/>
    </location>
</feature>
<evidence type="ECO:0000256" key="1">
    <source>
        <dbReference type="ARBA" id="ARBA00010641"/>
    </source>
</evidence>
<keyword evidence="5" id="KW-0804">Transcription</keyword>
<dbReference type="InterPro" id="IPR039425">
    <property type="entry name" value="RNA_pol_sigma-70-like"/>
</dbReference>
<dbReference type="GO" id="GO:0003677">
    <property type="term" value="F:DNA binding"/>
    <property type="evidence" value="ECO:0007669"/>
    <property type="project" value="UniProtKB-KW"/>
</dbReference>
<evidence type="ECO:0000256" key="4">
    <source>
        <dbReference type="ARBA" id="ARBA00023125"/>
    </source>
</evidence>
<name>A0A1M6UDI6_SELRU</name>
<dbReference type="GO" id="GO:0016987">
    <property type="term" value="F:sigma factor activity"/>
    <property type="evidence" value="ECO:0007669"/>
    <property type="project" value="UniProtKB-KW"/>
</dbReference>
<keyword evidence="3" id="KW-0731">Sigma factor</keyword>
<dbReference type="Gene3D" id="1.10.1740.10">
    <property type="match status" value="1"/>
</dbReference>
<proteinExistence type="inferred from homology"/>
<dbReference type="InterPro" id="IPR036388">
    <property type="entry name" value="WH-like_DNA-bd_sf"/>
</dbReference>
<evidence type="ECO:0000256" key="5">
    <source>
        <dbReference type="ARBA" id="ARBA00023163"/>
    </source>
</evidence>
<evidence type="ECO:0000313" key="8">
    <source>
        <dbReference type="EMBL" id="SHK67239.1"/>
    </source>
</evidence>
<organism evidence="8 9">
    <name type="scientific">Selenomonas ruminantium</name>
    <dbReference type="NCBI Taxonomy" id="971"/>
    <lineage>
        <taxon>Bacteria</taxon>
        <taxon>Bacillati</taxon>
        <taxon>Bacillota</taxon>
        <taxon>Negativicutes</taxon>
        <taxon>Selenomonadales</taxon>
        <taxon>Selenomonadaceae</taxon>
        <taxon>Selenomonas</taxon>
    </lineage>
</organism>
<dbReference type="Gene3D" id="1.10.10.10">
    <property type="entry name" value="Winged helix-like DNA-binding domain superfamily/Winged helix DNA-binding domain"/>
    <property type="match status" value="1"/>
</dbReference>
<gene>
    <name evidence="8" type="ORF">SAMN05216582_1122</name>
</gene>
<reference evidence="8 9" key="1">
    <citation type="submission" date="2016-11" db="EMBL/GenBank/DDBJ databases">
        <authorList>
            <person name="Jaros S."/>
            <person name="Januszkiewicz K."/>
            <person name="Wedrychowicz H."/>
        </authorList>
    </citation>
    <scope>NUCLEOTIDE SEQUENCE [LARGE SCALE GENOMIC DNA]</scope>
    <source>
        <strain evidence="8 9">HD4</strain>
    </source>
</reference>
<evidence type="ECO:0000259" key="7">
    <source>
        <dbReference type="Pfam" id="PF08281"/>
    </source>
</evidence>
<feature type="domain" description="RNA polymerase sigma-70 region 2" evidence="6">
    <location>
        <begin position="30"/>
        <end position="96"/>
    </location>
</feature>
<protein>
    <submittedName>
        <fullName evidence="8">RNA polymerase sigma factor, sigma-70 family</fullName>
    </submittedName>
</protein>
<dbReference type="PANTHER" id="PTHR43133">
    <property type="entry name" value="RNA POLYMERASE ECF-TYPE SIGMA FACTO"/>
    <property type="match status" value="1"/>
</dbReference>
<keyword evidence="4" id="KW-0238">DNA-binding</keyword>
<evidence type="ECO:0000259" key="6">
    <source>
        <dbReference type="Pfam" id="PF04542"/>
    </source>
</evidence>
<evidence type="ECO:0000313" key="9">
    <source>
        <dbReference type="Proteomes" id="UP000184263"/>
    </source>
</evidence>
<dbReference type="Pfam" id="PF08281">
    <property type="entry name" value="Sigma70_r4_2"/>
    <property type="match status" value="1"/>
</dbReference>
<dbReference type="InterPro" id="IPR007627">
    <property type="entry name" value="RNA_pol_sigma70_r2"/>
</dbReference>
<dbReference type="OrthoDB" id="9784984at2"/>